<evidence type="ECO:0000259" key="4">
    <source>
        <dbReference type="SMART" id="SM00382"/>
    </source>
</evidence>
<proteinExistence type="inferred from homology"/>
<feature type="domain" description="AAA+ ATPase" evidence="4">
    <location>
        <begin position="244"/>
        <end position="376"/>
    </location>
</feature>
<keyword evidence="2" id="KW-0547">Nucleotide-binding</keyword>
<dbReference type="Proteomes" id="UP000624279">
    <property type="component" value="Unassembled WGS sequence"/>
</dbReference>
<dbReference type="InterPro" id="IPR003593">
    <property type="entry name" value="AAA+_ATPase"/>
</dbReference>
<accession>A0ABR6YFH1</accession>
<dbReference type="EMBL" id="JACOGA010000017">
    <property type="protein sequence ID" value="MBC3875287.1"/>
    <property type="molecule type" value="Genomic_DNA"/>
</dbReference>
<dbReference type="InterPro" id="IPR050221">
    <property type="entry name" value="26S_Proteasome_ATPase"/>
</dbReference>
<protein>
    <submittedName>
        <fullName evidence="5">ATP-binding protein</fullName>
    </submittedName>
</protein>
<evidence type="ECO:0000313" key="6">
    <source>
        <dbReference type="Proteomes" id="UP000624279"/>
    </source>
</evidence>
<reference evidence="5 6" key="1">
    <citation type="submission" date="2020-08" db="EMBL/GenBank/DDBJ databases">
        <title>Novel species isolated from subtropical streams in China.</title>
        <authorList>
            <person name="Lu H."/>
        </authorList>
    </citation>
    <scope>NUCLEOTIDE SEQUENCE [LARGE SCALE GENOMIC DNA]</scope>
    <source>
        <strain evidence="5 6">LX15W</strain>
    </source>
</reference>
<dbReference type="SUPFAM" id="SSF52540">
    <property type="entry name" value="P-loop containing nucleoside triphosphate hydrolases"/>
    <property type="match status" value="1"/>
</dbReference>
<comment type="similarity">
    <text evidence="1">Belongs to the AAA ATPase family.</text>
</comment>
<sequence length="453" mass="51654">MEVKHANSECLELEIKWFAQVCEARFDLYFKQDSDTQNVALDIEEICPAPDIGGFDAPYANIVREYHMDFSERIILMLAFIPHLRPQVLDMFMLQNSVLARPYSEIGGYRGKNHMGFLPSCETAAFILAGTDLSRRFRVLELFQDNHFFAHAGILKLDHQSAGEPFFSAALSLSNEYLQRLSDGEIHKPDFNTHFPAKLMKTQLAWENLVLNPEVMDEVQNIVTWLQRPPQWMKDWGLDKSVKPGYRSLFYGPPGTGKTLTASLIGKAVGRDVYRIDLSMLVSKYIGETEKNLAGVFDQAQSKNWILFFDEADALFGKRTQTSSSNDRHANQEISYLLQRVEDFPGVVILATNLKANIDTAFARRFQSEVYFAMPDPVQRQRLWRGMFMQSERIGPDVDFQSISETYELSGGALLNVARYAAIRAVRNQREYLSQEDLIAGIGRELMKDGKTL</sequence>
<dbReference type="InterPro" id="IPR003959">
    <property type="entry name" value="ATPase_AAA_core"/>
</dbReference>
<comment type="caution">
    <text evidence="5">The sequence shown here is derived from an EMBL/GenBank/DDBJ whole genome shotgun (WGS) entry which is preliminary data.</text>
</comment>
<dbReference type="RefSeq" id="WP_186943258.1">
    <property type="nucleotide sequence ID" value="NZ_JACOGA010000017.1"/>
</dbReference>
<keyword evidence="3 5" id="KW-0067">ATP-binding</keyword>
<dbReference type="GO" id="GO:0005524">
    <property type="term" value="F:ATP binding"/>
    <property type="evidence" value="ECO:0007669"/>
    <property type="project" value="UniProtKB-KW"/>
</dbReference>
<evidence type="ECO:0000256" key="3">
    <source>
        <dbReference type="ARBA" id="ARBA00022840"/>
    </source>
</evidence>
<dbReference type="Pfam" id="PF00004">
    <property type="entry name" value="AAA"/>
    <property type="match status" value="1"/>
</dbReference>
<keyword evidence="6" id="KW-1185">Reference proteome</keyword>
<organism evidence="5 6">
    <name type="scientific">Undibacterium flavidum</name>
    <dbReference type="NCBI Taxonomy" id="2762297"/>
    <lineage>
        <taxon>Bacteria</taxon>
        <taxon>Pseudomonadati</taxon>
        <taxon>Pseudomonadota</taxon>
        <taxon>Betaproteobacteria</taxon>
        <taxon>Burkholderiales</taxon>
        <taxon>Oxalobacteraceae</taxon>
        <taxon>Undibacterium</taxon>
    </lineage>
</organism>
<evidence type="ECO:0000313" key="5">
    <source>
        <dbReference type="EMBL" id="MBC3875287.1"/>
    </source>
</evidence>
<dbReference type="PANTHER" id="PTHR23073">
    <property type="entry name" value="26S PROTEASOME REGULATORY SUBUNIT"/>
    <property type="match status" value="1"/>
</dbReference>
<evidence type="ECO:0000256" key="1">
    <source>
        <dbReference type="ARBA" id="ARBA00006914"/>
    </source>
</evidence>
<dbReference type="CDD" id="cd19481">
    <property type="entry name" value="RecA-like_protease"/>
    <property type="match status" value="1"/>
</dbReference>
<dbReference type="Gene3D" id="3.40.50.300">
    <property type="entry name" value="P-loop containing nucleotide triphosphate hydrolases"/>
    <property type="match status" value="1"/>
</dbReference>
<gene>
    <name evidence="5" type="ORF">H8K55_16990</name>
</gene>
<dbReference type="InterPro" id="IPR027417">
    <property type="entry name" value="P-loop_NTPase"/>
</dbReference>
<name>A0ABR6YFH1_9BURK</name>
<dbReference type="SMART" id="SM00382">
    <property type="entry name" value="AAA"/>
    <property type="match status" value="1"/>
</dbReference>
<evidence type="ECO:0000256" key="2">
    <source>
        <dbReference type="ARBA" id="ARBA00022741"/>
    </source>
</evidence>